<gene>
    <name evidence="1" type="ORF">E3N88_09711</name>
</gene>
<dbReference type="OrthoDB" id="1920930at2759"/>
<organism evidence="1 2">
    <name type="scientific">Mikania micrantha</name>
    <name type="common">bitter vine</name>
    <dbReference type="NCBI Taxonomy" id="192012"/>
    <lineage>
        <taxon>Eukaryota</taxon>
        <taxon>Viridiplantae</taxon>
        <taxon>Streptophyta</taxon>
        <taxon>Embryophyta</taxon>
        <taxon>Tracheophyta</taxon>
        <taxon>Spermatophyta</taxon>
        <taxon>Magnoliopsida</taxon>
        <taxon>eudicotyledons</taxon>
        <taxon>Gunneridae</taxon>
        <taxon>Pentapetalae</taxon>
        <taxon>asterids</taxon>
        <taxon>campanulids</taxon>
        <taxon>Asterales</taxon>
        <taxon>Asteraceae</taxon>
        <taxon>Asteroideae</taxon>
        <taxon>Heliantheae alliance</taxon>
        <taxon>Eupatorieae</taxon>
        <taxon>Mikania</taxon>
    </lineage>
</organism>
<protein>
    <submittedName>
        <fullName evidence="1">Uncharacterized protein</fullName>
    </submittedName>
</protein>
<evidence type="ECO:0000313" key="2">
    <source>
        <dbReference type="Proteomes" id="UP000326396"/>
    </source>
</evidence>
<keyword evidence="2" id="KW-1185">Reference proteome</keyword>
<evidence type="ECO:0000313" key="1">
    <source>
        <dbReference type="EMBL" id="KAD6455005.1"/>
    </source>
</evidence>
<reference evidence="1 2" key="1">
    <citation type="submission" date="2019-05" db="EMBL/GenBank/DDBJ databases">
        <title>Mikania micrantha, genome provides insights into the molecular mechanism of rapid growth.</title>
        <authorList>
            <person name="Liu B."/>
        </authorList>
    </citation>
    <scope>NUCLEOTIDE SEQUENCE [LARGE SCALE GENOMIC DNA]</scope>
    <source>
        <strain evidence="1">NLD-2019</strain>
        <tissue evidence="1">Leaf</tissue>
    </source>
</reference>
<dbReference type="EMBL" id="SZYD01000004">
    <property type="protein sequence ID" value="KAD6455005.1"/>
    <property type="molecule type" value="Genomic_DNA"/>
</dbReference>
<name>A0A5N6PMX0_9ASTR</name>
<sequence length="107" mass="12305">MVSKIWCNKGVQQDEKIWILKLVGVLVQDYANFIPRPYGDFMTTTNNAIVPANNSFALRSILDREKLNDTNFMDWYHNLLIVLTQDKKMYVLEGPIPEAGTQRNQGS</sequence>
<accession>A0A5N6PMX0</accession>
<dbReference type="Proteomes" id="UP000326396">
    <property type="component" value="Linkage Group LG12"/>
</dbReference>
<dbReference type="AlphaFoldDB" id="A0A5N6PMX0"/>
<comment type="caution">
    <text evidence="1">The sequence shown here is derived from an EMBL/GenBank/DDBJ whole genome shotgun (WGS) entry which is preliminary data.</text>
</comment>
<proteinExistence type="predicted"/>